<protein>
    <submittedName>
        <fullName evidence="8">Protein GbcA</fullName>
    </submittedName>
</protein>
<dbReference type="PRINTS" id="PR00090">
    <property type="entry name" value="RNGDIOXGNASE"/>
</dbReference>
<dbReference type="CDD" id="cd03469">
    <property type="entry name" value="Rieske_RO_Alpha_N"/>
    <property type="match status" value="1"/>
</dbReference>
<keyword evidence="3" id="KW-0479">Metal-binding</keyword>
<dbReference type="Pfam" id="PF00355">
    <property type="entry name" value="Rieske"/>
    <property type="match status" value="1"/>
</dbReference>
<evidence type="ECO:0000256" key="1">
    <source>
        <dbReference type="ARBA" id="ARBA00001962"/>
    </source>
</evidence>
<dbReference type="Pfam" id="PF00848">
    <property type="entry name" value="Ring_hydroxyl_A"/>
    <property type="match status" value="1"/>
</dbReference>
<organism evidence="8 9">
    <name type="scientific">Mycolicibacterium confluentis</name>
    <dbReference type="NCBI Taxonomy" id="28047"/>
    <lineage>
        <taxon>Bacteria</taxon>
        <taxon>Bacillati</taxon>
        <taxon>Actinomycetota</taxon>
        <taxon>Actinomycetes</taxon>
        <taxon>Mycobacteriales</taxon>
        <taxon>Mycobacteriaceae</taxon>
        <taxon>Mycolicibacterium</taxon>
    </lineage>
</organism>
<name>A0A7I7Y5E4_9MYCO</name>
<evidence type="ECO:0000256" key="6">
    <source>
        <dbReference type="ARBA" id="ARBA00023014"/>
    </source>
</evidence>
<dbReference type="Gene3D" id="2.102.10.10">
    <property type="entry name" value="Rieske [2Fe-2S] iron-sulphur domain"/>
    <property type="match status" value="1"/>
</dbReference>
<comment type="cofactor">
    <cofactor evidence="1">
        <name>Fe cation</name>
        <dbReference type="ChEBI" id="CHEBI:24875"/>
    </cofactor>
</comment>
<dbReference type="AlphaFoldDB" id="A0A7I7Y5E4"/>
<sequence>MSVLDENDSVIDDDEIVTSLPQRYYTSAEQFTEDVEKIWKRQWLYAGHVSQVKSPGDFFTFTILNESLIIIRTRDNEILALHNVCRHRGMRMCEGSGRARRIVCPYHSWSYGTEGELLAASPQQSGLDLDFDQLGLHRAQVSVWQGLIFVNFSPEPLREVEDMVGPEGTAAMARLEPEKMKVIHSHVYPTRANWKLLLENGVECYHCPTVHHEFCKVLDPSAMTGYYAEDYNASLVQELVIPLQYGKDSLTLSGNVASKKLLGDFGRGTPIPPDYSGTGFMTQPGYTWGDFHPDHAMIATCYPTGPTSSEFAAYWLVHEDAVEGVDFEVEDVIGLWATTHPQDAMTLERQQAGIESSAYIPGPYSASAEPAITGALDLYLRMLGER</sequence>
<keyword evidence="2" id="KW-0001">2Fe-2S</keyword>
<evidence type="ECO:0000313" key="8">
    <source>
        <dbReference type="EMBL" id="BBZ36905.1"/>
    </source>
</evidence>
<dbReference type="InterPro" id="IPR017941">
    <property type="entry name" value="Rieske_2Fe-2S"/>
</dbReference>
<evidence type="ECO:0000256" key="7">
    <source>
        <dbReference type="ARBA" id="ARBA00023027"/>
    </source>
</evidence>
<evidence type="ECO:0000256" key="5">
    <source>
        <dbReference type="ARBA" id="ARBA00023004"/>
    </source>
</evidence>
<dbReference type="PANTHER" id="PTHR43756:SF5">
    <property type="entry name" value="CHOLINE MONOOXYGENASE, CHLOROPLASTIC"/>
    <property type="match status" value="1"/>
</dbReference>
<dbReference type="GO" id="GO:0004497">
    <property type="term" value="F:monooxygenase activity"/>
    <property type="evidence" value="ECO:0007669"/>
    <property type="project" value="UniProtKB-ARBA"/>
</dbReference>
<evidence type="ECO:0000256" key="2">
    <source>
        <dbReference type="ARBA" id="ARBA00022714"/>
    </source>
</evidence>
<dbReference type="EMBL" id="AP022612">
    <property type="protein sequence ID" value="BBZ36905.1"/>
    <property type="molecule type" value="Genomic_DNA"/>
</dbReference>
<dbReference type="InterPro" id="IPR036922">
    <property type="entry name" value="Rieske_2Fe-2S_sf"/>
</dbReference>
<keyword evidence="4" id="KW-0560">Oxidoreductase</keyword>
<dbReference type="InterPro" id="IPR015881">
    <property type="entry name" value="ARHD_Rieske_2Fe_2S"/>
</dbReference>
<reference evidence="8" key="2">
    <citation type="submission" date="2020-02" db="EMBL/GenBank/DDBJ databases">
        <authorList>
            <person name="Matsumoto Y."/>
            <person name="Motooka D."/>
            <person name="Nakamura S."/>
        </authorList>
    </citation>
    <scope>NUCLEOTIDE SEQUENCE</scope>
    <source>
        <strain evidence="8">JCM 13671</strain>
    </source>
</reference>
<dbReference type="Gene3D" id="3.90.380.10">
    <property type="entry name" value="Naphthalene 1,2-dioxygenase Alpha Subunit, Chain A, domain 1"/>
    <property type="match status" value="1"/>
</dbReference>
<dbReference type="PANTHER" id="PTHR43756">
    <property type="entry name" value="CHOLINE MONOOXYGENASE, CHLOROPLASTIC"/>
    <property type="match status" value="1"/>
</dbReference>
<dbReference type="PROSITE" id="PS00570">
    <property type="entry name" value="RING_HYDROXYL_ALPHA"/>
    <property type="match status" value="1"/>
</dbReference>
<gene>
    <name evidence="8" type="primary">gbcA</name>
    <name evidence="8" type="ORF">MCNF_55100</name>
</gene>
<dbReference type="SUPFAM" id="SSF50022">
    <property type="entry name" value="ISP domain"/>
    <property type="match status" value="1"/>
</dbReference>
<evidence type="ECO:0000313" key="9">
    <source>
        <dbReference type="Proteomes" id="UP000466931"/>
    </source>
</evidence>
<dbReference type="InterPro" id="IPR015879">
    <property type="entry name" value="Ring_hydroxy_dOase_asu_C_dom"/>
</dbReference>
<dbReference type="GO" id="GO:0051537">
    <property type="term" value="F:2 iron, 2 sulfur cluster binding"/>
    <property type="evidence" value="ECO:0007669"/>
    <property type="project" value="UniProtKB-KW"/>
</dbReference>
<keyword evidence="9" id="KW-1185">Reference proteome</keyword>
<evidence type="ECO:0000256" key="3">
    <source>
        <dbReference type="ARBA" id="ARBA00022723"/>
    </source>
</evidence>
<dbReference type="InterPro" id="IPR001663">
    <property type="entry name" value="Rng_hydr_dOase-A"/>
</dbReference>
<evidence type="ECO:0000256" key="4">
    <source>
        <dbReference type="ARBA" id="ARBA00023002"/>
    </source>
</evidence>
<accession>A0A7I7Y5E4</accession>
<dbReference type="GO" id="GO:0005506">
    <property type="term" value="F:iron ion binding"/>
    <property type="evidence" value="ECO:0007669"/>
    <property type="project" value="InterPro"/>
</dbReference>
<proteinExistence type="predicted"/>
<keyword evidence="5" id="KW-0408">Iron</keyword>
<dbReference type="PROSITE" id="PS51296">
    <property type="entry name" value="RIESKE"/>
    <property type="match status" value="1"/>
</dbReference>
<dbReference type="Proteomes" id="UP000466931">
    <property type="component" value="Chromosome"/>
</dbReference>
<keyword evidence="6" id="KW-0411">Iron-sulfur</keyword>
<dbReference type="SUPFAM" id="SSF55961">
    <property type="entry name" value="Bet v1-like"/>
    <property type="match status" value="1"/>
</dbReference>
<keyword evidence="7" id="KW-0520">NAD</keyword>
<reference evidence="8" key="1">
    <citation type="journal article" date="2019" name="Emerg. Microbes Infect.">
        <title>Comprehensive subspecies identification of 175 nontuberculous mycobacteria species based on 7547 genomic profiles.</title>
        <authorList>
            <person name="Matsumoto Y."/>
            <person name="Kinjo T."/>
            <person name="Motooka D."/>
            <person name="Nabeya D."/>
            <person name="Jung N."/>
            <person name="Uechi K."/>
            <person name="Horii T."/>
            <person name="Iida T."/>
            <person name="Fujita J."/>
            <person name="Nakamura S."/>
        </authorList>
    </citation>
    <scope>NUCLEOTIDE SEQUENCE [LARGE SCALE GENOMIC DNA]</scope>
    <source>
        <strain evidence="8">JCM 13671</strain>
    </source>
</reference>
<dbReference type="GO" id="GO:0016705">
    <property type="term" value="F:oxidoreductase activity, acting on paired donors, with incorporation or reduction of molecular oxygen"/>
    <property type="evidence" value="ECO:0007669"/>
    <property type="project" value="UniProtKB-ARBA"/>
</dbReference>
<dbReference type="RefSeq" id="WP_163645571.1">
    <property type="nucleotide sequence ID" value="NZ_AP022612.1"/>
</dbReference>